<dbReference type="GO" id="GO:0030863">
    <property type="term" value="C:cortical cytoskeleton"/>
    <property type="evidence" value="ECO:0007669"/>
    <property type="project" value="TreeGrafter"/>
</dbReference>
<dbReference type="GO" id="GO:0030036">
    <property type="term" value="P:actin cytoskeleton organization"/>
    <property type="evidence" value="ECO:0007669"/>
    <property type="project" value="TreeGrafter"/>
</dbReference>
<feature type="coiled-coil region" evidence="4">
    <location>
        <begin position="174"/>
        <end position="224"/>
    </location>
</feature>
<sequence length="251" mass="28238">MPDTDFGRDVMLSLPPMETKDKAALKNQLTKLSALNDDVMKELNERTCSLTIDPNENAATPLMTAIQGKLEDYQGRYAAKDLTARLTVQANAEKECQITAKTYVEKLESPNCRAGGWSTTWNITPKTETQVAMGGTTQVHLHYYEGGSNIQLRATRQYPERPVGTEEEAVNAIVAKLEARNMSYDEKIAKATVKEIAARETEFYEQMKGACEEAEESLKKMRRILPITKTRFQWNGAAQKQVRLLNDRKVS</sequence>
<comment type="caution">
    <text evidence="5">The sequence shown here is derived from an EMBL/GenBank/DDBJ whole genome shotgun (WGS) entry which is preliminary data.</text>
</comment>
<dbReference type="GO" id="GO:0008290">
    <property type="term" value="C:F-actin capping protein complex"/>
    <property type="evidence" value="ECO:0007669"/>
    <property type="project" value="UniProtKB-UniRule"/>
</dbReference>
<evidence type="ECO:0000313" key="6">
    <source>
        <dbReference type="Proteomes" id="UP000198406"/>
    </source>
</evidence>
<keyword evidence="6" id="KW-1185">Reference proteome</keyword>
<evidence type="ECO:0000256" key="4">
    <source>
        <dbReference type="SAM" id="Coils"/>
    </source>
</evidence>
<comment type="function">
    <text evidence="3">F-actin-capping proteins bind in a Ca(2+)-independent manner to the fast growing ends of actin filaments (barbed end) thereby blocking the exchange of subunits at these ends. Unlike other capping proteins (such as gelsolin and severin), these proteins do not sever actin filaments.</text>
</comment>
<dbReference type="PANTHER" id="PTHR10653">
    <property type="entry name" value="F-ACTIN-CAPPING PROTEIN SUBUNIT ALPHA"/>
    <property type="match status" value="1"/>
</dbReference>
<organism evidence="5 6">
    <name type="scientific">Fistulifera solaris</name>
    <name type="common">Oleaginous diatom</name>
    <dbReference type="NCBI Taxonomy" id="1519565"/>
    <lineage>
        <taxon>Eukaryota</taxon>
        <taxon>Sar</taxon>
        <taxon>Stramenopiles</taxon>
        <taxon>Ochrophyta</taxon>
        <taxon>Bacillariophyta</taxon>
        <taxon>Bacillariophyceae</taxon>
        <taxon>Bacillariophycidae</taxon>
        <taxon>Naviculales</taxon>
        <taxon>Naviculaceae</taxon>
        <taxon>Fistulifera</taxon>
    </lineage>
</organism>
<dbReference type="Pfam" id="PF01267">
    <property type="entry name" value="F-actin_cap_A"/>
    <property type="match status" value="1"/>
</dbReference>
<comment type="subunit">
    <text evidence="3">Heterodimer of an alpha and a beta subunit.</text>
</comment>
<keyword evidence="2 3" id="KW-0009">Actin-binding</keyword>
<proteinExistence type="inferred from homology"/>
<comment type="similarity">
    <text evidence="3">Belongs to the F-actin-capping protein alpha subunit family.</text>
</comment>
<dbReference type="GO" id="GO:0051015">
    <property type="term" value="F:actin filament binding"/>
    <property type="evidence" value="ECO:0007669"/>
    <property type="project" value="TreeGrafter"/>
</dbReference>
<dbReference type="PANTHER" id="PTHR10653:SF0">
    <property type="entry name" value="F-ACTIN-CAPPING PROTEIN SUBUNIT ALPHA"/>
    <property type="match status" value="1"/>
</dbReference>
<dbReference type="SUPFAM" id="SSF90096">
    <property type="entry name" value="Subunits of heterodimeric actin filament capping protein Capz"/>
    <property type="match status" value="1"/>
</dbReference>
<dbReference type="GO" id="GO:0051016">
    <property type="term" value="P:barbed-end actin filament capping"/>
    <property type="evidence" value="ECO:0007669"/>
    <property type="project" value="UniProtKB-UniRule"/>
</dbReference>
<accession>A0A1Z5K9Y2</accession>
<evidence type="ECO:0000256" key="3">
    <source>
        <dbReference type="RuleBase" id="RU365077"/>
    </source>
</evidence>
<protein>
    <recommendedName>
        <fullName evidence="3">F-actin-capping protein subunit alpha</fullName>
    </recommendedName>
</protein>
<dbReference type="InParanoid" id="A0A1Z5K9Y2"/>
<dbReference type="Proteomes" id="UP000198406">
    <property type="component" value="Unassembled WGS sequence"/>
</dbReference>
<gene>
    <name evidence="5" type="ORF">FisN_15Hh133</name>
</gene>
<evidence type="ECO:0000256" key="2">
    <source>
        <dbReference type="ARBA" id="ARBA00023203"/>
    </source>
</evidence>
<dbReference type="InterPro" id="IPR002189">
    <property type="entry name" value="CapZ_alpha"/>
</dbReference>
<dbReference type="OrthoDB" id="47962at2759"/>
<keyword evidence="1 3" id="KW-0117">Actin capping</keyword>
<evidence type="ECO:0000256" key="1">
    <source>
        <dbReference type="ARBA" id="ARBA00022467"/>
    </source>
</evidence>
<keyword evidence="4" id="KW-0175">Coiled coil</keyword>
<dbReference type="Gene3D" id="3.90.1150.210">
    <property type="entry name" value="F-actin capping protein, beta subunit"/>
    <property type="match status" value="1"/>
</dbReference>
<dbReference type="EMBL" id="BDSP01000193">
    <property type="protein sequence ID" value="GAX22972.1"/>
    <property type="molecule type" value="Genomic_DNA"/>
</dbReference>
<evidence type="ECO:0000313" key="5">
    <source>
        <dbReference type="EMBL" id="GAX22972.1"/>
    </source>
</evidence>
<dbReference type="InterPro" id="IPR042276">
    <property type="entry name" value="CapZ_alpha/beta_2"/>
</dbReference>
<name>A0A1Z5K9Y2_FISSO</name>
<reference evidence="5 6" key="1">
    <citation type="journal article" date="2015" name="Plant Cell">
        <title>Oil accumulation by the oleaginous diatom Fistulifera solaris as revealed by the genome and transcriptome.</title>
        <authorList>
            <person name="Tanaka T."/>
            <person name="Maeda Y."/>
            <person name="Veluchamy A."/>
            <person name="Tanaka M."/>
            <person name="Abida H."/>
            <person name="Marechal E."/>
            <person name="Bowler C."/>
            <person name="Muto M."/>
            <person name="Sunaga Y."/>
            <person name="Tanaka M."/>
            <person name="Yoshino T."/>
            <person name="Taniguchi T."/>
            <person name="Fukuda Y."/>
            <person name="Nemoto M."/>
            <person name="Matsumoto M."/>
            <person name="Wong P.S."/>
            <person name="Aburatani S."/>
            <person name="Fujibuchi W."/>
        </authorList>
    </citation>
    <scope>NUCLEOTIDE SEQUENCE [LARGE SCALE GENOMIC DNA]</scope>
    <source>
        <strain evidence="5 6">JPCC DA0580</strain>
    </source>
</reference>
<dbReference type="InterPro" id="IPR037282">
    <property type="entry name" value="CapZ_alpha/beta"/>
</dbReference>
<dbReference type="AlphaFoldDB" id="A0A1Z5K9Y2"/>